<feature type="region of interest" description="Disordered" evidence="7">
    <location>
        <begin position="475"/>
        <end position="500"/>
    </location>
</feature>
<dbReference type="Gene3D" id="1.10.510.10">
    <property type="entry name" value="Transferase(Phosphotransferase) domain 1"/>
    <property type="match status" value="1"/>
</dbReference>
<dbReference type="SUPFAM" id="SSF56112">
    <property type="entry name" value="Protein kinase-like (PK-like)"/>
    <property type="match status" value="1"/>
</dbReference>
<evidence type="ECO:0000256" key="1">
    <source>
        <dbReference type="ARBA" id="ARBA00012513"/>
    </source>
</evidence>
<evidence type="ECO:0000256" key="6">
    <source>
        <dbReference type="ARBA" id="ARBA00022840"/>
    </source>
</evidence>
<dbReference type="EC" id="2.7.11.1" evidence="1"/>
<dbReference type="PANTHER" id="PTHR43289">
    <property type="entry name" value="MITOGEN-ACTIVATED PROTEIN KINASE KINASE KINASE 20-RELATED"/>
    <property type="match status" value="1"/>
</dbReference>
<keyword evidence="3" id="KW-0808">Transferase</keyword>
<name>A0A3D9SNQ5_9ACTN</name>
<keyword evidence="8" id="KW-0812">Transmembrane</keyword>
<gene>
    <name evidence="10" type="ORF">DFJ69_2991</name>
</gene>
<keyword evidence="11" id="KW-1185">Reference proteome</keyword>
<keyword evidence="4" id="KW-0547">Nucleotide-binding</keyword>
<feature type="region of interest" description="Disordered" evidence="7">
    <location>
        <begin position="314"/>
        <end position="401"/>
    </location>
</feature>
<dbReference type="Proteomes" id="UP000256661">
    <property type="component" value="Unassembled WGS sequence"/>
</dbReference>
<organism evidence="10 11">
    <name type="scientific">Thermomonospora umbrina</name>
    <dbReference type="NCBI Taxonomy" id="111806"/>
    <lineage>
        <taxon>Bacteria</taxon>
        <taxon>Bacillati</taxon>
        <taxon>Actinomycetota</taxon>
        <taxon>Actinomycetes</taxon>
        <taxon>Streptosporangiales</taxon>
        <taxon>Thermomonosporaceae</taxon>
        <taxon>Thermomonospora</taxon>
    </lineage>
</organism>
<protein>
    <recommendedName>
        <fullName evidence="1">non-specific serine/threonine protein kinase</fullName>
        <ecNumber evidence="1">2.7.11.1</ecNumber>
    </recommendedName>
</protein>
<dbReference type="InterPro" id="IPR000719">
    <property type="entry name" value="Prot_kinase_dom"/>
</dbReference>
<dbReference type="CDD" id="cd14014">
    <property type="entry name" value="STKc_PknB_like"/>
    <property type="match status" value="1"/>
</dbReference>
<feature type="compositionally biased region" description="Polar residues" evidence="7">
    <location>
        <begin position="487"/>
        <end position="500"/>
    </location>
</feature>
<dbReference type="Pfam" id="PF00069">
    <property type="entry name" value="Pkinase"/>
    <property type="match status" value="1"/>
</dbReference>
<proteinExistence type="predicted"/>
<keyword evidence="5 10" id="KW-0418">Kinase</keyword>
<evidence type="ECO:0000256" key="5">
    <source>
        <dbReference type="ARBA" id="ARBA00022777"/>
    </source>
</evidence>
<evidence type="ECO:0000256" key="8">
    <source>
        <dbReference type="SAM" id="Phobius"/>
    </source>
</evidence>
<feature type="domain" description="Protein kinase" evidence="9">
    <location>
        <begin position="10"/>
        <end position="241"/>
    </location>
</feature>
<dbReference type="RefSeq" id="WP_170177657.1">
    <property type="nucleotide sequence ID" value="NZ_QTTT01000001.1"/>
</dbReference>
<dbReference type="GO" id="GO:0004674">
    <property type="term" value="F:protein serine/threonine kinase activity"/>
    <property type="evidence" value="ECO:0007669"/>
    <property type="project" value="UniProtKB-KW"/>
</dbReference>
<comment type="caution">
    <text evidence="10">The sequence shown here is derived from an EMBL/GenBank/DDBJ whole genome shotgun (WGS) entry which is preliminary data.</text>
</comment>
<evidence type="ECO:0000256" key="7">
    <source>
        <dbReference type="SAM" id="MobiDB-lite"/>
    </source>
</evidence>
<dbReference type="InterPro" id="IPR011009">
    <property type="entry name" value="Kinase-like_dom_sf"/>
</dbReference>
<reference evidence="10 11" key="1">
    <citation type="submission" date="2018-08" db="EMBL/GenBank/DDBJ databases">
        <title>Sequencing the genomes of 1000 actinobacteria strains.</title>
        <authorList>
            <person name="Klenk H.-P."/>
        </authorList>
    </citation>
    <scope>NUCLEOTIDE SEQUENCE [LARGE SCALE GENOMIC DNA]</scope>
    <source>
        <strain evidence="10 11">DSM 43927</strain>
    </source>
</reference>
<dbReference type="Gene3D" id="3.30.200.20">
    <property type="entry name" value="Phosphorylase Kinase, domain 1"/>
    <property type="match status" value="1"/>
</dbReference>
<sequence>MSGEWAVAGYRHVRELGDGAAGRVVLALRRSSGTPVAIRYLRARPFAEAAARDEARRVAAIEDAGPVRLQEYVESPQGVALISELVNGISLERMLKAEGRLTPEAALAVFQSTLLALGAAHRAGIAHGAVSPGKVLVQGDGVSRLADLGVAAWAGDSPTAEVPLHRAPEAWSGPATPAGDLYSATATLVECLTGDPPLSAASLHGVPEALIPLVSAGLAEDPDTRPASASVFLGRLETTALAAFGPGWDERGRADLVERAAVLRLLFPLSHKLVGDDGTRGGRRRGAGRGLVAAVTAALVLAAGAGAVVYASGGPDGQGRRPPIAADTDALPGGPPERVGLGPTGTPSVTASSPTPSTTVGPGAVTSPRPRRSPSGEPERPEDSPSPRPSASPSSSPSPFVTTDVRIVALSMEEGGTTATAEVRVTGSGKGRALVTVQFFEGDTAHGAPVTATVEVDGEATVHLSHTYESCPTSYAAQATAAPGSPQGHQQSGEGSCSAA</sequence>
<keyword evidence="8" id="KW-0472">Membrane</keyword>
<evidence type="ECO:0000313" key="11">
    <source>
        <dbReference type="Proteomes" id="UP000256661"/>
    </source>
</evidence>
<feature type="compositionally biased region" description="Low complexity" evidence="7">
    <location>
        <begin position="344"/>
        <end position="376"/>
    </location>
</feature>
<dbReference type="PANTHER" id="PTHR43289:SF6">
    <property type="entry name" value="SERINE_THREONINE-PROTEIN KINASE NEKL-3"/>
    <property type="match status" value="1"/>
</dbReference>
<dbReference type="EMBL" id="QTTT01000001">
    <property type="protein sequence ID" value="REE97518.1"/>
    <property type="molecule type" value="Genomic_DNA"/>
</dbReference>
<dbReference type="GO" id="GO:0005524">
    <property type="term" value="F:ATP binding"/>
    <property type="evidence" value="ECO:0007669"/>
    <property type="project" value="UniProtKB-KW"/>
</dbReference>
<dbReference type="PROSITE" id="PS50011">
    <property type="entry name" value="PROTEIN_KINASE_DOM"/>
    <property type="match status" value="1"/>
</dbReference>
<keyword evidence="8" id="KW-1133">Transmembrane helix</keyword>
<evidence type="ECO:0000256" key="3">
    <source>
        <dbReference type="ARBA" id="ARBA00022679"/>
    </source>
</evidence>
<evidence type="ECO:0000256" key="2">
    <source>
        <dbReference type="ARBA" id="ARBA00022527"/>
    </source>
</evidence>
<accession>A0A3D9SNQ5</accession>
<evidence type="ECO:0000256" key="4">
    <source>
        <dbReference type="ARBA" id="ARBA00022741"/>
    </source>
</evidence>
<keyword evidence="6" id="KW-0067">ATP-binding</keyword>
<keyword evidence="2" id="KW-0723">Serine/threonine-protein kinase</keyword>
<evidence type="ECO:0000259" key="9">
    <source>
        <dbReference type="PROSITE" id="PS50011"/>
    </source>
</evidence>
<feature type="transmembrane region" description="Helical" evidence="8">
    <location>
        <begin position="290"/>
        <end position="311"/>
    </location>
</feature>
<dbReference type="AlphaFoldDB" id="A0A3D9SNQ5"/>
<evidence type="ECO:0000313" key="10">
    <source>
        <dbReference type="EMBL" id="REE97518.1"/>
    </source>
</evidence>